<reference evidence="2" key="1">
    <citation type="journal article" date="2020" name="BMC">
        <title>Leishmania infection induces a limited differential gene expression in the sand fly midgut.</title>
        <authorList>
            <person name="Coutinho-Abreu I.V."/>
            <person name="Serafim T.D."/>
            <person name="Meneses C."/>
            <person name="Kamhawi S."/>
            <person name="Oliveira F."/>
            <person name="Valenzuela J.G."/>
        </authorList>
    </citation>
    <scope>NUCLEOTIDE SEQUENCE</scope>
    <source>
        <strain evidence="2">Jacobina</strain>
        <tissue evidence="2">Midgut</tissue>
    </source>
</reference>
<dbReference type="AlphaFoldDB" id="A0A7G3AVQ7"/>
<dbReference type="InterPro" id="IPR058912">
    <property type="entry name" value="HTH_animal"/>
</dbReference>
<keyword evidence="2" id="KW-0695">RNA-directed DNA polymerase</keyword>
<dbReference type="InterPro" id="IPR043502">
    <property type="entry name" value="DNA/RNA_pol_sf"/>
</dbReference>
<evidence type="ECO:0000259" key="1">
    <source>
        <dbReference type="PROSITE" id="PS50878"/>
    </source>
</evidence>
<keyword evidence="2" id="KW-0548">Nucleotidyltransferase</keyword>
<dbReference type="SUPFAM" id="SSF56672">
    <property type="entry name" value="DNA/RNA polymerases"/>
    <property type="match status" value="1"/>
</dbReference>
<organism evidence="2">
    <name type="scientific">Lutzomyia longipalpis</name>
    <name type="common">Sand fly</name>
    <dbReference type="NCBI Taxonomy" id="7200"/>
    <lineage>
        <taxon>Eukaryota</taxon>
        <taxon>Metazoa</taxon>
        <taxon>Ecdysozoa</taxon>
        <taxon>Arthropoda</taxon>
        <taxon>Hexapoda</taxon>
        <taxon>Insecta</taxon>
        <taxon>Pterygota</taxon>
        <taxon>Neoptera</taxon>
        <taxon>Endopterygota</taxon>
        <taxon>Diptera</taxon>
        <taxon>Nematocera</taxon>
        <taxon>Psychodoidea</taxon>
        <taxon>Psychodidae</taxon>
        <taxon>Lutzomyia</taxon>
        <taxon>Lutzomyia</taxon>
    </lineage>
</organism>
<dbReference type="Pfam" id="PF26215">
    <property type="entry name" value="HTH_animal"/>
    <property type="match status" value="1"/>
</dbReference>
<dbReference type="CDD" id="cd10442">
    <property type="entry name" value="GIY-YIG_PLEs"/>
    <property type="match status" value="1"/>
</dbReference>
<dbReference type="PROSITE" id="PS50878">
    <property type="entry name" value="RT_POL"/>
    <property type="match status" value="1"/>
</dbReference>
<dbReference type="PANTHER" id="PTHR21301:SF10">
    <property type="entry name" value="REVERSE TRANSCRIPTASE DOMAIN-CONTAINING PROTEIN"/>
    <property type="match status" value="1"/>
</dbReference>
<sequence length="529" mass="60132">MDLLVQDDAVYRKSRRDPTSSYQTRNNQLVASLYEKKSIDLREKLNLVINNAVSPKLYGLPKVHKDGTPMRPVVAFIGSPTYALAKYVATLLSPLSNSPYNVKDSMELSRDINGKKLPEGFILASLDVISLFTNIPVRFALEEVERRFHEIEGHTKIEKKDFMRMLDLCLTTGYFSYNDEIYLQLDGVAMGSPISPIIADVVMQRLLDMTLGMSSLRICCVRKYVDDLLVAVHRDDVDAMLDLVNSFHDNLKFTLELEVEGKLAYLDMWLHRNEDNTLCTSWYSKPCASNRILNFNSGHAMNMILNVGRNLVRRIRMLTTKQGVDVDAQISRILQLNDFPLSVIRKLLMTQRPRDAEVDVVDAPFRSLGYIKGVSEKIKKRVTGSADVRLSLVPVERVRKFFTHLKDKVPLGLRSNVVYEIPCSGCTKKYVGTTKQFLRARLGQHQRDSRNAADKRETSALCQHVAETGHSFAFDDARVLDSHRIYSKRMFLEMLHIKNGFRQNVNRRMDIAHLSAVYAGLMTFDAGGG</sequence>
<dbReference type="Pfam" id="PF00078">
    <property type="entry name" value="RVT_1"/>
    <property type="match status" value="1"/>
</dbReference>
<dbReference type="VEuPathDB" id="VectorBase:LLONM1_004580"/>
<name>A0A7G3AVQ7_LUTLO</name>
<evidence type="ECO:0000313" key="2">
    <source>
        <dbReference type="EMBL" id="MBC1176460.1"/>
    </source>
</evidence>
<dbReference type="GO" id="GO:0003964">
    <property type="term" value="F:RNA-directed DNA polymerase activity"/>
    <property type="evidence" value="ECO:0007669"/>
    <property type="project" value="UniProtKB-KW"/>
</dbReference>
<feature type="domain" description="Reverse transcriptase" evidence="1">
    <location>
        <begin position="41"/>
        <end position="274"/>
    </location>
</feature>
<dbReference type="EMBL" id="GITU01007757">
    <property type="protein sequence ID" value="MBC1176460.1"/>
    <property type="molecule type" value="Transcribed_RNA"/>
</dbReference>
<dbReference type="InterPro" id="IPR000477">
    <property type="entry name" value="RT_dom"/>
</dbReference>
<proteinExistence type="predicted"/>
<protein>
    <submittedName>
        <fullName evidence="2">Putative reverse transcriptase</fullName>
    </submittedName>
</protein>
<keyword evidence="2" id="KW-0808">Transferase</keyword>
<dbReference type="PANTHER" id="PTHR21301">
    <property type="entry name" value="REVERSE TRANSCRIPTASE"/>
    <property type="match status" value="1"/>
</dbReference>
<accession>A0A7G3AVQ7</accession>